<evidence type="ECO:0000256" key="1">
    <source>
        <dbReference type="SAM" id="MobiDB-lite"/>
    </source>
</evidence>
<reference evidence="3" key="1">
    <citation type="journal article" date="2015" name="Proc. Natl. Acad. Sci. U.S.A.">
        <title>Genome sequencing of adzuki bean (Vigna angularis) provides insight into high starch and low fat accumulation and domestication.</title>
        <authorList>
            <person name="Yang K."/>
            <person name="Tian Z."/>
            <person name="Chen C."/>
            <person name="Luo L."/>
            <person name="Zhao B."/>
            <person name="Wang Z."/>
            <person name="Yu L."/>
            <person name="Li Y."/>
            <person name="Sun Y."/>
            <person name="Li W."/>
            <person name="Chen Y."/>
            <person name="Li Y."/>
            <person name="Zhang Y."/>
            <person name="Ai D."/>
            <person name="Zhao J."/>
            <person name="Shang C."/>
            <person name="Ma Y."/>
            <person name="Wu B."/>
            <person name="Wang M."/>
            <person name="Gao L."/>
            <person name="Sun D."/>
            <person name="Zhang P."/>
            <person name="Guo F."/>
            <person name="Wang W."/>
            <person name="Li Y."/>
            <person name="Wang J."/>
            <person name="Varshney R.K."/>
            <person name="Wang J."/>
            <person name="Ling H.Q."/>
            <person name="Wan P."/>
        </authorList>
    </citation>
    <scope>NUCLEOTIDE SEQUENCE</scope>
    <source>
        <strain evidence="3">cv. Jingnong 6</strain>
    </source>
</reference>
<name>A0A0L9UYZ3_PHAAN</name>
<sequence>MIACCLKILVLNAYYESLGKTILGLTILYYLKRFGTLAEIIAYHTSNKVLGEKSLVFTRTTATHHGLHQSILHTVTTCTNQFFTRSRPAPINSSHGHGLVAAGPEGGSSPHKTTVAGVVFSNVQQEAEQHTVPLMHLGWKKKHTAHEHIREHPTLWCYVFGYHVQLRRKLTSFGELHTVGNSTSRPKGNTATLEEVSRPWSNKLGEGAGHAGSREGRKTGHSFFNKRETHVVQQPPPKEELLFFA</sequence>
<protein>
    <submittedName>
        <fullName evidence="2">Uncharacterized protein</fullName>
    </submittedName>
</protein>
<evidence type="ECO:0000313" key="3">
    <source>
        <dbReference type="Proteomes" id="UP000053144"/>
    </source>
</evidence>
<dbReference type="AlphaFoldDB" id="A0A0L9UYZ3"/>
<feature type="region of interest" description="Disordered" evidence="1">
    <location>
        <begin position="181"/>
        <end position="237"/>
    </location>
</feature>
<feature type="compositionally biased region" description="Polar residues" evidence="1">
    <location>
        <begin position="181"/>
        <end position="192"/>
    </location>
</feature>
<organism evidence="2 3">
    <name type="scientific">Phaseolus angularis</name>
    <name type="common">Azuki bean</name>
    <name type="synonym">Vigna angularis</name>
    <dbReference type="NCBI Taxonomy" id="3914"/>
    <lineage>
        <taxon>Eukaryota</taxon>
        <taxon>Viridiplantae</taxon>
        <taxon>Streptophyta</taxon>
        <taxon>Embryophyta</taxon>
        <taxon>Tracheophyta</taxon>
        <taxon>Spermatophyta</taxon>
        <taxon>Magnoliopsida</taxon>
        <taxon>eudicotyledons</taxon>
        <taxon>Gunneridae</taxon>
        <taxon>Pentapetalae</taxon>
        <taxon>rosids</taxon>
        <taxon>fabids</taxon>
        <taxon>Fabales</taxon>
        <taxon>Fabaceae</taxon>
        <taxon>Papilionoideae</taxon>
        <taxon>50 kb inversion clade</taxon>
        <taxon>NPAAA clade</taxon>
        <taxon>indigoferoid/millettioid clade</taxon>
        <taxon>Phaseoleae</taxon>
        <taxon>Vigna</taxon>
    </lineage>
</organism>
<dbReference type="EMBL" id="CM003377">
    <property type="protein sequence ID" value="KOM47812.1"/>
    <property type="molecule type" value="Genomic_DNA"/>
</dbReference>
<dbReference type="Gramene" id="KOM47812">
    <property type="protein sequence ID" value="KOM47812"/>
    <property type="gene ID" value="LR48_Vigan07g151600"/>
</dbReference>
<evidence type="ECO:0000313" key="2">
    <source>
        <dbReference type="EMBL" id="KOM47812.1"/>
    </source>
</evidence>
<proteinExistence type="predicted"/>
<gene>
    <name evidence="2" type="ORF">LR48_Vigan07g151600</name>
</gene>
<accession>A0A0L9UYZ3</accession>
<dbReference type="Proteomes" id="UP000053144">
    <property type="component" value="Chromosome 7"/>
</dbReference>